<dbReference type="Gene3D" id="3.40.366.10">
    <property type="entry name" value="Malonyl-Coenzyme A Acyl Carrier Protein, domain 2"/>
    <property type="match status" value="1"/>
</dbReference>
<dbReference type="InterPro" id="IPR050091">
    <property type="entry name" value="PKS_NRPS_Biosynth_Enz"/>
</dbReference>
<dbReference type="Pfam" id="PF14765">
    <property type="entry name" value="PS-DH"/>
    <property type="match status" value="1"/>
</dbReference>
<dbReference type="InterPro" id="IPR013968">
    <property type="entry name" value="PKS_KR"/>
</dbReference>
<dbReference type="Gene3D" id="3.10.129.110">
    <property type="entry name" value="Polyketide synthase dehydratase"/>
    <property type="match status" value="1"/>
</dbReference>
<keyword evidence="4" id="KW-0808">Transferase</keyword>
<keyword evidence="5" id="KW-0677">Repeat</keyword>
<dbReference type="GO" id="GO:0044550">
    <property type="term" value="P:secondary metabolite biosynthetic process"/>
    <property type="evidence" value="ECO:0007669"/>
    <property type="project" value="TreeGrafter"/>
</dbReference>
<dbReference type="InterPro" id="IPR049551">
    <property type="entry name" value="PKS_DH_C"/>
</dbReference>
<dbReference type="Pfam" id="PF08659">
    <property type="entry name" value="KR"/>
    <property type="match status" value="1"/>
</dbReference>
<organism evidence="9 10">
    <name type="scientific">Leptosphaeria maculans (strain JN3 / isolate v23.1.3 / race Av1-4-5-6-7-8)</name>
    <name type="common">Blackleg fungus</name>
    <name type="synonym">Phoma lingam</name>
    <dbReference type="NCBI Taxonomy" id="985895"/>
    <lineage>
        <taxon>Eukaryota</taxon>
        <taxon>Fungi</taxon>
        <taxon>Dikarya</taxon>
        <taxon>Ascomycota</taxon>
        <taxon>Pezizomycotina</taxon>
        <taxon>Dothideomycetes</taxon>
        <taxon>Pleosporomycetidae</taxon>
        <taxon>Pleosporales</taxon>
        <taxon>Pleosporineae</taxon>
        <taxon>Leptosphaeriaceae</taxon>
        <taxon>Plenodomus</taxon>
        <taxon>Plenodomus lingam/Leptosphaeria maculans species complex</taxon>
    </lineage>
</organism>
<dbReference type="Pfam" id="PF00698">
    <property type="entry name" value="Acyl_transf_1"/>
    <property type="match status" value="1"/>
</dbReference>
<gene>
    <name evidence="9" type="ORF">LEMA_P000820.1</name>
</gene>
<dbReference type="SMART" id="SM00826">
    <property type="entry name" value="PKS_DH"/>
    <property type="match status" value="1"/>
</dbReference>
<dbReference type="Gene3D" id="3.40.47.10">
    <property type="match status" value="1"/>
</dbReference>
<dbReference type="Gene3D" id="3.40.50.720">
    <property type="entry name" value="NAD(P)-binding Rossmann-like Domain"/>
    <property type="match status" value="1"/>
</dbReference>
<evidence type="ECO:0000259" key="7">
    <source>
        <dbReference type="PROSITE" id="PS52004"/>
    </source>
</evidence>
<dbReference type="eggNOG" id="KOG1202">
    <property type="taxonomic scope" value="Eukaryota"/>
</dbReference>
<dbReference type="InterPro" id="IPR042104">
    <property type="entry name" value="PKS_dehydratase_sf"/>
</dbReference>
<dbReference type="SUPFAM" id="SSF53901">
    <property type="entry name" value="Thiolase-like"/>
    <property type="match status" value="1"/>
</dbReference>
<dbReference type="Pfam" id="PF02801">
    <property type="entry name" value="Ketoacyl-synt_C"/>
    <property type="match status" value="1"/>
</dbReference>
<dbReference type="Pfam" id="PF00109">
    <property type="entry name" value="ketoacyl-synt"/>
    <property type="match status" value="1"/>
</dbReference>
<dbReference type="SUPFAM" id="SSF53335">
    <property type="entry name" value="S-adenosyl-L-methionine-dependent methyltransferases"/>
    <property type="match status" value="1"/>
</dbReference>
<dbReference type="HOGENOM" id="CLU_000022_31_0_1"/>
<proteinExistence type="predicted"/>
<dbReference type="InterPro" id="IPR020841">
    <property type="entry name" value="PKS_Beta-ketoAc_synthase_dom"/>
</dbReference>
<evidence type="ECO:0000313" key="10">
    <source>
        <dbReference type="Proteomes" id="UP000002668"/>
    </source>
</evidence>
<evidence type="ECO:0000259" key="8">
    <source>
        <dbReference type="PROSITE" id="PS52019"/>
    </source>
</evidence>
<dbReference type="PROSITE" id="PS52004">
    <property type="entry name" value="KS3_2"/>
    <property type="match status" value="1"/>
</dbReference>
<dbReference type="VEuPathDB" id="FungiDB:LEMA_P000820.1"/>
<dbReference type="Gene3D" id="3.40.50.150">
    <property type="entry name" value="Vaccinia Virus protein VP39"/>
    <property type="match status" value="1"/>
</dbReference>
<dbReference type="PANTHER" id="PTHR43775">
    <property type="entry name" value="FATTY ACID SYNTHASE"/>
    <property type="match status" value="1"/>
</dbReference>
<accession>E5ADK6</accession>
<dbReference type="PROSITE" id="PS00606">
    <property type="entry name" value="KS3_1"/>
    <property type="match status" value="1"/>
</dbReference>
<dbReference type="SUPFAM" id="SSF52151">
    <property type="entry name" value="FabD/lysophospholipase-like"/>
    <property type="match status" value="1"/>
</dbReference>
<evidence type="ECO:0000256" key="4">
    <source>
        <dbReference type="ARBA" id="ARBA00022679"/>
    </source>
</evidence>
<keyword evidence="1" id="KW-0596">Phosphopantetheine</keyword>
<dbReference type="GO" id="GO:0004312">
    <property type="term" value="F:fatty acid synthase activity"/>
    <property type="evidence" value="ECO:0007669"/>
    <property type="project" value="TreeGrafter"/>
</dbReference>
<dbReference type="SMART" id="SM00825">
    <property type="entry name" value="PKS_KS"/>
    <property type="match status" value="1"/>
</dbReference>
<dbReference type="PROSITE" id="PS52019">
    <property type="entry name" value="PKS_MFAS_DH"/>
    <property type="match status" value="1"/>
</dbReference>
<dbReference type="InterPro" id="IPR020807">
    <property type="entry name" value="PKS_DH"/>
</dbReference>
<dbReference type="Gene3D" id="1.10.1200.10">
    <property type="entry name" value="ACP-like"/>
    <property type="match status" value="1"/>
</dbReference>
<dbReference type="PROSITE" id="PS51257">
    <property type="entry name" value="PROKAR_LIPOPROTEIN"/>
    <property type="match status" value="1"/>
</dbReference>
<protein>
    <submittedName>
        <fullName evidence="9">Similar to polyketide synthase</fullName>
    </submittedName>
</protein>
<evidence type="ECO:0000313" key="9">
    <source>
        <dbReference type="EMBL" id="CBY01295.1"/>
    </source>
</evidence>
<dbReference type="SUPFAM" id="SSF55048">
    <property type="entry name" value="Probable ACP-binding domain of malonyl-CoA ACP transacylase"/>
    <property type="match status" value="1"/>
</dbReference>
<dbReference type="GO" id="GO:0032259">
    <property type="term" value="P:methylation"/>
    <property type="evidence" value="ECO:0007669"/>
    <property type="project" value="UniProtKB-KW"/>
</dbReference>
<dbReference type="GO" id="GO:0031177">
    <property type="term" value="F:phosphopantetheine binding"/>
    <property type="evidence" value="ECO:0007669"/>
    <property type="project" value="InterPro"/>
</dbReference>
<feature type="active site" description="Proton donor; for dehydratase activity" evidence="6">
    <location>
        <position position="1159"/>
    </location>
</feature>
<dbReference type="InterPro" id="IPR049552">
    <property type="entry name" value="PKS_DH_N"/>
</dbReference>
<dbReference type="InParanoid" id="E5ADK6"/>
<sequence length="2565" mass="282167">MAIQKRELCDRNIPIAIIGSGCRFPGGANTPSKLWDLLYSPTDVSSPLPSSRFNAAGFYHKDGSYHGHANVKDFRGYFLSEQGVERHFDAGFFGINPAEANVLDPQMRLLLEVTYEALEVSGETMDRLQGSDTGCYVGLMAGEYEQAMLKDPETLGTYHVTGTARSLFSNRLSYFFDWHGPSMTIDTACSSSLVAVHQAVQLLRSGQSRIAIAAGTNMLMDPSLYIGETKLQLLSPDGRSRMWDASANGYARGEGVCSIVMKRLDDALADGDEIECVIRETGVNSDGRTKGITRPSPIAQEDLIRDTYRRAGLDPSRSFDRPQYFEAHGTGTAAGDPIEAEAIHSAFFGNTGTDRKSDETDLLWVGSIKTICGHTEGTAGLAGILKASLALQKSIVPPNLLLKTLNPRIKRFGFGGTNAHAILENAESYTQANEDPKPKPADVSAPVFTPFIFSAASEKSLRNYIKTFATYLEKNMDYIQPRHLAYTLHTRRSRLQYALSVAARDGAELLSKLQDMVHASEVGTKPISIRANFDRSQTQQRPVVFGIFTGQGAQWAGMGSELLSKSPAATEILERLEGRLSRLPAPDRPSWSLREEIQRVEASRVAEAQFSQPICTAIQIILVELLRSSKLEFSAVVGHSSGEIAAAFAAGLISAEDAICIAYYRGLHSKLAGGSTKGAMMAVGTSFEEASEILDSKKFRKRVTIAAVNSSSSVTLSGDEDAIQELKVIFEDQEKLARVLKVEKAYHSHHMVSCAEAHRESLRALDVKVLRKSASKCLWISSCYGQEVTADILDKLTADYWVDNLINPVLFMQAIQKTCSLLGPCHLAVEIGPHAALRGPALQTIQEAIGQQEPVPYTGLLKRGSDSILSISDGLGHICSHLGRSSLDLQAYDRFVSGDAPARLDKTLPLYSWDHETGYWHDSRYSRAYHFRSRPHELLGSLAPDCVAEELRWRHILSPKEIPWLNGHRLQGQAVFPAAGYVVLAIEASREMLKMLHDSKAADSKAVSLIQVHDLDISQAMAFNGDDAKVEAIFRLHNITHDHDTTTAQFQYSGAPAVNSGSSQSSGDISLRTFATGSVYIAMGSPSPSSLPARGPHPENVLSVKTDDLYDSFQRLGYGYTGPFRALDKLERRLGAVRGYVMSPDDPESRLLIHPAMLDAAIQSVLLAQAAPYDGRLWSLHVPRTIQRITINPSLCKPGMLHGKSLRIDTCQPNQSSGLRGDVDIYPTSEELSHAMIQMEGIECVPFAPATAQDDKQILANVEWGPAFPDAAKASCDLNPTPEETELSQLLDRISFFYLHHLQCSIPQDDPCRREGPISRIFAYAEHIEYLVRRGDRPFWKPDWYNDTQESIAKASEPYSDNIDLKMLRRVGENIIDIAKGKVTASEITRKDQLMMETYTKALGLQEVTSYIGRVTSQIIHKYPHLHVLEVGGGSGSATKSIFGMVDSFSSYTFTDLSSAFLTTARRVFESKSSKINYKILDVGSDPINQGFSLHAYDLIVASMVLHATPSIRQSLQNLRRLLKPGGYLIIQEGFSNDVTRIGAIFGAFPDWWVGVNEGRVLGPFLSLSEWDELLRATGFSGCDTSSPATYPLSHPTAVFVSQAVDDVVNYIRDPLSVWSPPLSKSLSGTEPGGYHDLVLIGGKTSDTHQLLEQLYPILQKHFNSVVQVDSFADLVGHGLEISVKSTILSLSELDKPLFQNLNNTDFEALKKVLQSLGSIFWVTQGCRAKNPFANIMVGTMRGVVCEVPTLTSQFLDLEDAHTLNARFIAKSFLRFKAQADLAGQHDGGQFNMLNIPEREIVLDAHGQMLIPRLKPNSDMNYRSNSSRRAIYKRVDIGKSDRIVRLTRDDVNEEYCLEEEQAYDTESSTMSATTKHTQVTLSHSLASAVSVKKDFGYSHISLGRENGTGDLQLVLSSKLSQIVPPLESRKIMQDIPKDSKASFLRLVVLSLAVIETLRNLTPGNHLIAYEPETIVEALLLEEAKKRHIDVTVMGNKPQFNFIRGRKYVHINPRAPDRSLETLLPKHNLVFLNCEAQKHSANTVARIISLRSNWYKVASLTEYFATQPSVPDNARDEDLQDRLATAVVYAEQYISCTSKSDPKMYIDVRRLSVDRLAELTGKGLDEAERTVVEWDGITEAPVKIRQIDSGNLFSNTRTYWLAGLGGGLGLSLCEWMIGRGAKYIVITSRRPNVTASWVEKMATLGGLVKILPCDLTNREQTEAVCHYIHSNLPPLGGVAQGAMVLQDIGFRDMTYDTMQKVLRPKVQGSINLDALLGDTALDFFVFFSSATAIIGNVGQSNYSAANMFMTSLARQRRQRGLAASVMHIGPILGVGYVSQKGEEVRDIFARQGEYTFMSEQDFHQLFAEAVMAGRPGSKLPLEITMGISKVNTNPAKTLAWYSDPMAAHMIGSATAETASKTSESRASVKALLAKAKSRGEATEVLKNVFLPVIGSLFQMDTAAIQSPDSHFLDTRLDEFGLDSLLAVEIRTWWLKTLQVNMPVMRILSGITVRELIVSGVDDLPSELIPNMRGSIAENGNHSSTITAVKLNGGPTVNGTTHLSNGS</sequence>
<dbReference type="CDD" id="cd02440">
    <property type="entry name" value="AdoMet_MTases"/>
    <property type="match status" value="1"/>
</dbReference>
<dbReference type="InterPro" id="IPR013217">
    <property type="entry name" value="Methyltransf_12"/>
</dbReference>
<dbReference type="InterPro" id="IPR049900">
    <property type="entry name" value="PKS_mFAS_DH"/>
</dbReference>
<keyword evidence="10" id="KW-1185">Reference proteome</keyword>
<dbReference type="InterPro" id="IPR036291">
    <property type="entry name" value="NAD(P)-bd_dom_sf"/>
</dbReference>
<feature type="domain" description="Ketosynthase family 3 (KS3)" evidence="7">
    <location>
        <begin position="12"/>
        <end position="425"/>
    </location>
</feature>
<keyword evidence="2" id="KW-0597">Phosphoprotein</keyword>
<feature type="region of interest" description="N-terminal hotdog fold" evidence="6">
    <location>
        <begin position="936"/>
        <end position="1076"/>
    </location>
</feature>
<dbReference type="SMART" id="SM00823">
    <property type="entry name" value="PKS_PP"/>
    <property type="match status" value="1"/>
</dbReference>
<evidence type="ECO:0000256" key="3">
    <source>
        <dbReference type="ARBA" id="ARBA00022603"/>
    </source>
</evidence>
<dbReference type="InterPro" id="IPR016035">
    <property type="entry name" value="Acyl_Trfase/lysoPLipase"/>
</dbReference>
<dbReference type="SMART" id="SM00822">
    <property type="entry name" value="PKS_KR"/>
    <property type="match status" value="1"/>
</dbReference>
<dbReference type="EMBL" id="FP929139">
    <property type="protein sequence ID" value="CBY01295.1"/>
    <property type="molecule type" value="Genomic_DNA"/>
</dbReference>
<dbReference type="OrthoDB" id="329835at2759"/>
<evidence type="ECO:0000256" key="1">
    <source>
        <dbReference type="ARBA" id="ARBA00022450"/>
    </source>
</evidence>
<reference evidence="10" key="1">
    <citation type="journal article" date="2011" name="Nat. Commun.">
        <title>Effector diversification within compartments of the Leptosphaeria maculans genome affected by Repeat-Induced Point mutations.</title>
        <authorList>
            <person name="Rouxel T."/>
            <person name="Grandaubert J."/>
            <person name="Hane J.K."/>
            <person name="Hoede C."/>
            <person name="van de Wouw A.P."/>
            <person name="Couloux A."/>
            <person name="Dominguez V."/>
            <person name="Anthouard V."/>
            <person name="Bally P."/>
            <person name="Bourras S."/>
            <person name="Cozijnsen A.J."/>
            <person name="Ciuffetti L.M."/>
            <person name="Degrave A."/>
            <person name="Dilmaghani A."/>
            <person name="Duret L."/>
            <person name="Fudal I."/>
            <person name="Goodwin S.B."/>
            <person name="Gout L."/>
            <person name="Glaser N."/>
            <person name="Linglin J."/>
            <person name="Kema G.H.J."/>
            <person name="Lapalu N."/>
            <person name="Lawrence C.B."/>
            <person name="May K."/>
            <person name="Meyer M."/>
            <person name="Ollivier B."/>
            <person name="Poulain J."/>
            <person name="Schoch C.L."/>
            <person name="Simon A."/>
            <person name="Spatafora J.W."/>
            <person name="Stachowiak A."/>
            <person name="Turgeon B.G."/>
            <person name="Tyler B.M."/>
            <person name="Vincent D."/>
            <person name="Weissenbach J."/>
            <person name="Amselem J."/>
            <person name="Quesneville H."/>
            <person name="Oliver R.P."/>
            <person name="Wincker P."/>
            <person name="Balesdent M.-H."/>
            <person name="Howlett B.J."/>
        </authorList>
    </citation>
    <scope>NUCLEOTIDE SEQUENCE [LARGE SCALE GENOMIC DNA]</scope>
    <source>
        <strain evidence="10">JN3 / isolate v23.1.3 / race Av1-4-5-6-7-8</strain>
    </source>
</reference>
<dbReference type="InterPro" id="IPR057326">
    <property type="entry name" value="KR_dom"/>
</dbReference>
<dbReference type="GO" id="GO:0006633">
    <property type="term" value="P:fatty acid biosynthetic process"/>
    <property type="evidence" value="ECO:0007669"/>
    <property type="project" value="InterPro"/>
</dbReference>
<dbReference type="STRING" id="985895.E5ADK6"/>
<dbReference type="GO" id="GO:0008168">
    <property type="term" value="F:methyltransferase activity"/>
    <property type="evidence" value="ECO:0007669"/>
    <property type="project" value="UniProtKB-KW"/>
</dbReference>
<dbReference type="InterPro" id="IPR014043">
    <property type="entry name" value="Acyl_transferase_dom"/>
</dbReference>
<name>E5ADK6_LEPMJ</name>
<dbReference type="SUPFAM" id="SSF51735">
    <property type="entry name" value="NAD(P)-binding Rossmann-fold domains"/>
    <property type="match status" value="1"/>
</dbReference>
<dbReference type="GO" id="GO:0004315">
    <property type="term" value="F:3-oxoacyl-[acyl-carrier-protein] synthase activity"/>
    <property type="evidence" value="ECO:0007669"/>
    <property type="project" value="InterPro"/>
</dbReference>
<dbReference type="Pfam" id="PF08242">
    <property type="entry name" value="Methyltransf_12"/>
    <property type="match status" value="1"/>
</dbReference>
<dbReference type="Pfam" id="PF21089">
    <property type="entry name" value="PKS_DH_N"/>
    <property type="match status" value="1"/>
</dbReference>
<dbReference type="InterPro" id="IPR016039">
    <property type="entry name" value="Thiolase-like"/>
</dbReference>
<dbReference type="InterPro" id="IPR016036">
    <property type="entry name" value="Malonyl_transacylase_ACP-bd"/>
</dbReference>
<dbReference type="SMART" id="SM00827">
    <property type="entry name" value="PKS_AT"/>
    <property type="match status" value="1"/>
</dbReference>
<feature type="active site" description="Proton acceptor; for dehydratase activity" evidence="6">
    <location>
        <position position="968"/>
    </location>
</feature>
<dbReference type="InterPro" id="IPR018201">
    <property type="entry name" value="Ketoacyl_synth_AS"/>
</dbReference>
<dbReference type="PANTHER" id="PTHR43775:SF20">
    <property type="entry name" value="HYBRID PKS-NRPS SYNTHETASE APDA"/>
    <property type="match status" value="1"/>
</dbReference>
<feature type="domain" description="PKS/mFAS DH" evidence="8">
    <location>
        <begin position="936"/>
        <end position="1253"/>
    </location>
</feature>
<dbReference type="Pfam" id="PF22336">
    <property type="entry name" value="RhiE-like_linker"/>
    <property type="match status" value="1"/>
</dbReference>
<dbReference type="Proteomes" id="UP000002668">
    <property type="component" value="Genome"/>
</dbReference>
<dbReference type="InterPro" id="IPR020806">
    <property type="entry name" value="PKS_PP-bd"/>
</dbReference>
<dbReference type="CDD" id="cd00833">
    <property type="entry name" value="PKS"/>
    <property type="match status" value="1"/>
</dbReference>
<dbReference type="InterPro" id="IPR054514">
    <property type="entry name" value="RhiE-like_linker"/>
</dbReference>
<evidence type="ECO:0000256" key="2">
    <source>
        <dbReference type="ARBA" id="ARBA00022553"/>
    </source>
</evidence>
<keyword evidence="3" id="KW-0489">Methyltransferase</keyword>
<feature type="region of interest" description="C-terminal hotdog fold" evidence="6">
    <location>
        <begin position="1101"/>
        <end position="1253"/>
    </location>
</feature>
<evidence type="ECO:0000256" key="5">
    <source>
        <dbReference type="ARBA" id="ARBA00022737"/>
    </source>
</evidence>
<dbReference type="InterPro" id="IPR001227">
    <property type="entry name" value="Ac_transferase_dom_sf"/>
</dbReference>
<dbReference type="InterPro" id="IPR036736">
    <property type="entry name" value="ACP-like_sf"/>
</dbReference>
<dbReference type="InterPro" id="IPR014031">
    <property type="entry name" value="Ketoacyl_synth_C"/>
</dbReference>
<evidence type="ECO:0000256" key="6">
    <source>
        <dbReference type="PROSITE-ProRule" id="PRU01363"/>
    </source>
</evidence>
<dbReference type="InterPro" id="IPR029063">
    <property type="entry name" value="SAM-dependent_MTases_sf"/>
</dbReference>
<dbReference type="InterPro" id="IPR014030">
    <property type="entry name" value="Ketoacyl_synth_N"/>
</dbReference>
<dbReference type="SUPFAM" id="SSF47336">
    <property type="entry name" value="ACP-like"/>
    <property type="match status" value="1"/>
</dbReference>